<evidence type="ECO:0000256" key="4">
    <source>
        <dbReference type="ARBA" id="ARBA00022741"/>
    </source>
</evidence>
<evidence type="ECO:0008006" key="12">
    <source>
        <dbReference type="Google" id="ProtNLM"/>
    </source>
</evidence>
<dbReference type="PANTHER" id="PTHR36766">
    <property type="entry name" value="PLANT BROAD-SPECTRUM MILDEW RESISTANCE PROTEIN RPW8"/>
    <property type="match status" value="1"/>
</dbReference>
<evidence type="ECO:0000256" key="5">
    <source>
        <dbReference type="ARBA" id="ARBA00022821"/>
    </source>
</evidence>
<feature type="domain" description="Disease resistance protein winged helix" evidence="9">
    <location>
        <begin position="461"/>
        <end position="531"/>
    </location>
</feature>
<dbReference type="Gene3D" id="3.80.10.10">
    <property type="entry name" value="Ribonuclease Inhibitor"/>
    <property type="match status" value="2"/>
</dbReference>
<keyword evidence="4" id="KW-0547">Nucleotide-binding</keyword>
<dbReference type="Gene3D" id="3.40.50.300">
    <property type="entry name" value="P-loop containing nucleotide triphosphate hydrolases"/>
    <property type="match status" value="1"/>
</dbReference>
<dbReference type="Pfam" id="PF23598">
    <property type="entry name" value="LRR_14"/>
    <property type="match status" value="1"/>
</dbReference>
<dbReference type="Pfam" id="PF23559">
    <property type="entry name" value="WHD_DRP"/>
    <property type="match status" value="1"/>
</dbReference>
<evidence type="ECO:0000259" key="9">
    <source>
        <dbReference type="Pfam" id="PF23559"/>
    </source>
</evidence>
<sequence length="947" mass="106526">MATLRTLLRELFSLATYMSPLVEKVAEAAVDLGRAGAASAWGSLSDVLSVDSKLEELRRIVGRIHALLRDAEETRFVEDAAVRNWLSELGGVALDADDVLDEFRTIVDAQKLRIDDRRRKRKRPWYDLSSSCYPCVANLLLLVQRWKISTKIVEIMEIYDGVCKGRENLQMKEGDATRRAMRRGNEGDALLAPAGSLGGEVRVVGMNQERERVAELLNSMDEDAISVVSIVGAGGTGKTTLARRIFGDESPDQPFDLRIWVGVPRGCDVERATREIIEAITRESCCSKSLDSLQRLLGELVNEKRFLLVLDDLSNEDLFFWEILRAPLLKGKKGSKVLVTTRSNVVSRNMRSLHPIHLTGLSEDDCWLIFREHAFDQGVWAQHPNLELIGQEIIRKCQHSPLAAKSIGGLLYGNTDEEEWRSVLGDLPETEEDANKILLTLKVSYDYLPFHLKRCFAFCSVFPSGHEFDRDELVKLWIAVGFIKPRRNRSLENIGGKYFDYLLWRSFFQISNGRNQSKPKFKMPGLIHELAQSVSGCDCFRLDDDAVNDEPENARYFLSRTSSMDDTAYYKIYKNTSLRALVLQNAENCVTAAPVRDDLFLNLRYLRALDLSDNGLTALPDSVGDLIHLRYLNLHRTQIEKLPESICNLYNLQVLELGECRNLAELPKGVRNLIHLRHLGLHLDWAGQRSNWTDLISMPPGIGSLTSLQTLSRFSASSESACSIGQLKNLRNLRGELCISKLENVLDENEAKEANLRNKPFVDAVMLRWSEGATGASLLQEAGQKKCSNTCALAPDSKTLRLSNCKQCDTLPLVGKLPKLKHLYFEGLHGLKHMGHDPFIGFPSLEMLYVSDMSTLESWCEVGEGAMPRLRKLVVSNCPRLHERFQLANSLQRVEIRDCPMITALPQEMPVSLEHLAITGCPALQQSCQMDGSEWPKIQNIPHKAIG</sequence>
<dbReference type="InterPro" id="IPR042197">
    <property type="entry name" value="Apaf_helical"/>
</dbReference>
<evidence type="ECO:0000256" key="6">
    <source>
        <dbReference type="ARBA" id="ARBA00022840"/>
    </source>
</evidence>
<dbReference type="InterPro" id="IPR058922">
    <property type="entry name" value="WHD_DRP"/>
</dbReference>
<comment type="similarity">
    <text evidence="1">Belongs to the disease resistance NB-LRR family.</text>
</comment>
<dbReference type="SUPFAM" id="SSF52540">
    <property type="entry name" value="P-loop containing nucleoside triphosphate hydrolases"/>
    <property type="match status" value="1"/>
</dbReference>
<evidence type="ECO:0000259" key="8">
    <source>
        <dbReference type="Pfam" id="PF18052"/>
    </source>
</evidence>
<keyword evidence="5" id="KW-0611">Plant defense</keyword>
<name>A0A6V7PQI4_ANACO</name>
<feature type="domain" description="Disease resistance R13L4/SHOC-2-like LRR" evidence="10">
    <location>
        <begin position="602"/>
        <end position="737"/>
    </location>
</feature>
<dbReference type="Pfam" id="PF00931">
    <property type="entry name" value="NB-ARC"/>
    <property type="match status" value="1"/>
</dbReference>
<dbReference type="GO" id="GO:0051707">
    <property type="term" value="P:response to other organism"/>
    <property type="evidence" value="ECO:0007669"/>
    <property type="project" value="UniProtKB-ARBA"/>
</dbReference>
<gene>
    <name evidence="11" type="ORF">CB5_LOCUS16345</name>
</gene>
<dbReference type="Gene3D" id="1.10.8.430">
    <property type="entry name" value="Helical domain of apoptotic protease-activating factors"/>
    <property type="match status" value="1"/>
</dbReference>
<dbReference type="InterPro" id="IPR032675">
    <property type="entry name" value="LRR_dom_sf"/>
</dbReference>
<dbReference type="EMBL" id="LR862151">
    <property type="protein sequence ID" value="CAD1833134.1"/>
    <property type="molecule type" value="Genomic_DNA"/>
</dbReference>
<evidence type="ECO:0000313" key="11">
    <source>
        <dbReference type="EMBL" id="CAD1833134.1"/>
    </source>
</evidence>
<dbReference type="GO" id="GO:0005524">
    <property type="term" value="F:ATP binding"/>
    <property type="evidence" value="ECO:0007669"/>
    <property type="project" value="UniProtKB-KW"/>
</dbReference>
<feature type="domain" description="NB-ARC" evidence="7">
    <location>
        <begin position="210"/>
        <end position="377"/>
    </location>
</feature>
<dbReference type="SMART" id="SM00369">
    <property type="entry name" value="LRR_TYP"/>
    <property type="match status" value="2"/>
</dbReference>
<evidence type="ECO:0000259" key="7">
    <source>
        <dbReference type="Pfam" id="PF00931"/>
    </source>
</evidence>
<dbReference type="GO" id="GO:0043531">
    <property type="term" value="F:ADP binding"/>
    <property type="evidence" value="ECO:0007669"/>
    <property type="project" value="InterPro"/>
</dbReference>
<dbReference type="AlphaFoldDB" id="A0A6V7PQI4"/>
<dbReference type="PRINTS" id="PR00364">
    <property type="entry name" value="DISEASERSIST"/>
</dbReference>
<dbReference type="GO" id="GO:0006952">
    <property type="term" value="P:defense response"/>
    <property type="evidence" value="ECO:0007669"/>
    <property type="project" value="UniProtKB-KW"/>
</dbReference>
<keyword evidence="6" id="KW-0067">ATP-binding</keyword>
<dbReference type="SUPFAM" id="SSF52058">
    <property type="entry name" value="L domain-like"/>
    <property type="match status" value="1"/>
</dbReference>
<dbReference type="Gene3D" id="1.20.5.4130">
    <property type="match status" value="1"/>
</dbReference>
<feature type="domain" description="Disease resistance N-terminal" evidence="8">
    <location>
        <begin position="18"/>
        <end position="117"/>
    </location>
</feature>
<organism evidence="11">
    <name type="scientific">Ananas comosus var. bracteatus</name>
    <name type="common">red pineapple</name>
    <dbReference type="NCBI Taxonomy" id="296719"/>
    <lineage>
        <taxon>Eukaryota</taxon>
        <taxon>Viridiplantae</taxon>
        <taxon>Streptophyta</taxon>
        <taxon>Embryophyta</taxon>
        <taxon>Tracheophyta</taxon>
        <taxon>Spermatophyta</taxon>
        <taxon>Magnoliopsida</taxon>
        <taxon>Liliopsida</taxon>
        <taxon>Poales</taxon>
        <taxon>Bromeliaceae</taxon>
        <taxon>Bromelioideae</taxon>
        <taxon>Ananas</taxon>
    </lineage>
</organism>
<keyword evidence="2" id="KW-0433">Leucine-rich repeat</keyword>
<evidence type="ECO:0000259" key="10">
    <source>
        <dbReference type="Pfam" id="PF23598"/>
    </source>
</evidence>
<reference evidence="11" key="1">
    <citation type="submission" date="2020-07" db="EMBL/GenBank/DDBJ databases">
        <authorList>
            <person name="Lin J."/>
        </authorList>
    </citation>
    <scope>NUCLEOTIDE SEQUENCE</scope>
</reference>
<dbReference type="InterPro" id="IPR027417">
    <property type="entry name" value="P-loop_NTPase"/>
</dbReference>
<keyword evidence="3" id="KW-0677">Repeat</keyword>
<dbReference type="Pfam" id="PF18052">
    <property type="entry name" value="Rx_N"/>
    <property type="match status" value="1"/>
</dbReference>
<evidence type="ECO:0000256" key="2">
    <source>
        <dbReference type="ARBA" id="ARBA00022614"/>
    </source>
</evidence>
<dbReference type="Gene3D" id="1.10.10.10">
    <property type="entry name" value="Winged helix-like DNA-binding domain superfamily/Winged helix DNA-binding domain"/>
    <property type="match status" value="1"/>
</dbReference>
<dbReference type="InterPro" id="IPR002182">
    <property type="entry name" value="NB-ARC"/>
</dbReference>
<evidence type="ECO:0000256" key="3">
    <source>
        <dbReference type="ARBA" id="ARBA00022737"/>
    </source>
</evidence>
<accession>A0A6V7PQI4</accession>
<protein>
    <recommendedName>
        <fullName evidence="12">Disease resistance RPP13-like protein 1</fullName>
    </recommendedName>
</protein>
<dbReference type="PANTHER" id="PTHR36766:SF40">
    <property type="entry name" value="DISEASE RESISTANCE PROTEIN RGA3"/>
    <property type="match status" value="1"/>
</dbReference>
<dbReference type="InterPro" id="IPR041118">
    <property type="entry name" value="Rx_N"/>
</dbReference>
<dbReference type="InterPro" id="IPR003591">
    <property type="entry name" value="Leu-rich_rpt_typical-subtyp"/>
</dbReference>
<dbReference type="InterPro" id="IPR036388">
    <property type="entry name" value="WH-like_DNA-bd_sf"/>
</dbReference>
<dbReference type="InterPro" id="IPR055414">
    <property type="entry name" value="LRR_R13L4/SHOC2-like"/>
</dbReference>
<proteinExistence type="inferred from homology"/>
<evidence type="ECO:0000256" key="1">
    <source>
        <dbReference type="ARBA" id="ARBA00008894"/>
    </source>
</evidence>